<dbReference type="AlphaFoldDB" id="A0A3R9R0N7"/>
<dbReference type="EMBL" id="RCOS01000170">
    <property type="protein sequence ID" value="RSN71744.1"/>
    <property type="molecule type" value="Genomic_DNA"/>
</dbReference>
<keyword evidence="2" id="KW-1185">Reference proteome</keyword>
<proteinExistence type="predicted"/>
<protein>
    <submittedName>
        <fullName evidence="1">Uncharacterized protein</fullName>
    </submittedName>
</protein>
<evidence type="ECO:0000313" key="2">
    <source>
        <dbReference type="Proteomes" id="UP000277582"/>
    </source>
</evidence>
<evidence type="ECO:0000313" key="1">
    <source>
        <dbReference type="EMBL" id="RSN71744.1"/>
    </source>
</evidence>
<name>A0A3R9R0N7_9CREN</name>
<sequence length="71" mass="7631">MGGYSNTVISVIKRVPRKPRALALDEWAKIKYQLMIVVLSESLTRAMGYMPIAGAGRALCPGLDTALNPVG</sequence>
<dbReference type="Proteomes" id="UP000277582">
    <property type="component" value="Unassembled WGS sequence"/>
</dbReference>
<organism evidence="1 2">
    <name type="scientific">Candidatus Methanodesulfokora washburnensis</name>
    <dbReference type="NCBI Taxonomy" id="2478471"/>
    <lineage>
        <taxon>Archaea</taxon>
        <taxon>Thermoproteota</taxon>
        <taxon>Candidatus Korarchaeia</taxon>
        <taxon>Candidatus Korarchaeia incertae sedis</taxon>
        <taxon>Candidatus Methanodesulfokora</taxon>
    </lineage>
</organism>
<dbReference type="RefSeq" id="WP_125672874.1">
    <property type="nucleotide sequence ID" value="NZ_RCOS01000170.1"/>
</dbReference>
<comment type="caution">
    <text evidence="1">The sequence shown here is derived from an EMBL/GenBank/DDBJ whole genome shotgun (WGS) entry which is preliminary data.</text>
</comment>
<gene>
    <name evidence="1" type="ORF">D6D85_15535</name>
</gene>
<reference evidence="1 2" key="1">
    <citation type="submission" date="2018-10" db="EMBL/GenBank/DDBJ databases">
        <title>Co-occurring genomic capacity for anaerobic methane metabolism and dissimilatory sulfite reduction discovered in the Korarchaeota.</title>
        <authorList>
            <person name="Mckay L.J."/>
            <person name="Dlakic M."/>
            <person name="Fields M.W."/>
            <person name="Delmont T.O."/>
            <person name="Eren A.M."/>
            <person name="Jay Z.J."/>
            <person name="Klingelsmith K.B."/>
            <person name="Rusch D.B."/>
            <person name="Inskeep W.P."/>
        </authorList>
    </citation>
    <scope>NUCLEOTIDE SEQUENCE [LARGE SCALE GENOMIC DNA]</scope>
    <source>
        <strain evidence="1 2">MDKW</strain>
    </source>
</reference>
<accession>A0A3R9R0N7</accession>